<dbReference type="SUPFAM" id="SSF110455">
    <property type="entry name" value="Toprim domain"/>
    <property type="match status" value="1"/>
</dbReference>
<dbReference type="PROSITE" id="PS50880">
    <property type="entry name" value="TOPRIM"/>
    <property type="match status" value="1"/>
</dbReference>
<sequence>MGSVLGSRELLKSLMEWRDRISMRASSETVEIVVEGPKDKEALSLLGIKANYTYAGSLLRDVRELGERRVRGRTFIIMTDFDKEGMKIYGKLKTILTQYGGKLDEGPRNEYRRRGFPKLIEELRGFLERRFPDWDLLLNSQLD</sequence>
<organism evidence="2 3">
    <name type="scientific">Candidatus Korarchaeum cryptofilum</name>
    <dbReference type="NCBI Taxonomy" id="498846"/>
    <lineage>
        <taxon>Archaea</taxon>
        <taxon>Thermoproteota</taxon>
        <taxon>Candidatus Korarchaeia</taxon>
        <taxon>Candidatus Korarchaeales</taxon>
        <taxon>Candidatus Korarchaeaceae</taxon>
        <taxon>Candidatus Korarchaeum</taxon>
    </lineage>
</organism>
<dbReference type="AlphaFoldDB" id="A0A429G8G8"/>
<dbReference type="Gene3D" id="3.40.1360.10">
    <property type="match status" value="1"/>
</dbReference>
<protein>
    <submittedName>
        <fullName evidence="2">Toprim domain-containing protein</fullName>
    </submittedName>
</protein>
<evidence type="ECO:0000259" key="1">
    <source>
        <dbReference type="PROSITE" id="PS50880"/>
    </source>
</evidence>
<dbReference type="CDD" id="cd00188">
    <property type="entry name" value="TOPRIM"/>
    <property type="match status" value="1"/>
</dbReference>
<name>A0A429G8G8_9CREN</name>
<dbReference type="InterPro" id="IPR006171">
    <property type="entry name" value="TOPRIM_dom"/>
</dbReference>
<dbReference type="PANTHER" id="PTHR39964">
    <property type="entry name" value="UPF0292 PROTEIN TK1411"/>
    <property type="match status" value="1"/>
</dbReference>
<dbReference type="Proteomes" id="UP000278149">
    <property type="component" value="Unassembled WGS sequence"/>
</dbReference>
<comment type="caution">
    <text evidence="2">The sequence shown here is derived from an EMBL/GenBank/DDBJ whole genome shotgun (WGS) entry which is preliminary data.</text>
</comment>
<gene>
    <name evidence="2" type="ORF">D9Q81_01980</name>
</gene>
<proteinExistence type="predicted"/>
<reference evidence="2 3" key="1">
    <citation type="submission" date="2018-10" db="EMBL/GenBank/DDBJ databases">
        <title>Co-occurring genomic capacity for anaerobic methane metabolism and dissimilatory sulfite reduction discovered in the Korarchaeota.</title>
        <authorList>
            <person name="Mckay L.J."/>
            <person name="Dlakic M."/>
            <person name="Fields M.W."/>
            <person name="Delmont T.O."/>
            <person name="Eren A.M."/>
            <person name="Jay Z.J."/>
            <person name="Klingelsmith K.B."/>
            <person name="Rusch D.B."/>
            <person name="Inskeep W.P."/>
        </authorList>
    </citation>
    <scope>NUCLEOTIDE SEQUENCE [LARGE SCALE GENOMIC DNA]</scope>
    <source>
        <strain evidence="2 3">WS</strain>
    </source>
</reference>
<dbReference type="Pfam" id="PF01751">
    <property type="entry name" value="Toprim"/>
    <property type="match status" value="1"/>
</dbReference>
<evidence type="ECO:0000313" key="3">
    <source>
        <dbReference type="Proteomes" id="UP000278149"/>
    </source>
</evidence>
<evidence type="ECO:0000313" key="2">
    <source>
        <dbReference type="EMBL" id="RSN70100.1"/>
    </source>
</evidence>
<feature type="domain" description="Toprim" evidence="1">
    <location>
        <begin position="29"/>
        <end position="117"/>
    </location>
</feature>
<accession>A0A429G8G8</accession>
<dbReference type="EMBL" id="RCOR01000014">
    <property type="protein sequence ID" value="RSN70100.1"/>
    <property type="molecule type" value="Genomic_DNA"/>
</dbReference>
<dbReference type="PANTHER" id="PTHR39964:SF2">
    <property type="entry name" value="UPF0292 PROTEIN MJ1624"/>
    <property type="match status" value="1"/>
</dbReference>
<dbReference type="SMART" id="SM00493">
    <property type="entry name" value="TOPRIM"/>
    <property type="match status" value="1"/>
</dbReference>